<keyword evidence="1" id="KW-0328">Glycosyltransferase</keyword>
<dbReference type="InterPro" id="IPR051712">
    <property type="entry name" value="ARTD-AVP"/>
</dbReference>
<dbReference type="SUPFAM" id="SSF56399">
    <property type="entry name" value="ADP-ribosylation"/>
    <property type="match status" value="1"/>
</dbReference>
<dbReference type="EMBL" id="CAJPEV010003427">
    <property type="protein sequence ID" value="CAG0899731.1"/>
    <property type="molecule type" value="Genomic_DNA"/>
</dbReference>
<dbReference type="Gene3D" id="6.20.320.10">
    <property type="match status" value="1"/>
</dbReference>
<feature type="region of interest" description="Disordered" evidence="2">
    <location>
        <begin position="80"/>
        <end position="161"/>
    </location>
</feature>
<feature type="domain" description="CARD" evidence="3">
    <location>
        <begin position="1"/>
        <end position="78"/>
    </location>
</feature>
<proteinExistence type="predicted"/>
<dbReference type="Gene3D" id="3.90.228.10">
    <property type="match status" value="1"/>
</dbReference>
<keyword evidence="6" id="KW-1185">Reference proteome</keyword>
<organism evidence="5">
    <name type="scientific">Darwinula stevensoni</name>
    <dbReference type="NCBI Taxonomy" id="69355"/>
    <lineage>
        <taxon>Eukaryota</taxon>
        <taxon>Metazoa</taxon>
        <taxon>Ecdysozoa</taxon>
        <taxon>Arthropoda</taxon>
        <taxon>Crustacea</taxon>
        <taxon>Oligostraca</taxon>
        <taxon>Ostracoda</taxon>
        <taxon>Podocopa</taxon>
        <taxon>Podocopida</taxon>
        <taxon>Darwinulocopina</taxon>
        <taxon>Darwinuloidea</taxon>
        <taxon>Darwinulidae</taxon>
        <taxon>Darwinula</taxon>
    </lineage>
</organism>
<keyword evidence="1" id="KW-0520">NAD</keyword>
<dbReference type="PANTHER" id="PTHR45740">
    <property type="entry name" value="POLY [ADP-RIBOSE] POLYMERASE"/>
    <property type="match status" value="1"/>
</dbReference>
<dbReference type="PANTHER" id="PTHR45740:SF17">
    <property type="entry name" value="POLY [ADP-RIBOSE] POLYMERASE TANKYRASE-2-LIKE"/>
    <property type="match status" value="1"/>
</dbReference>
<evidence type="ECO:0000259" key="3">
    <source>
        <dbReference type="PROSITE" id="PS50209"/>
    </source>
</evidence>
<reference evidence="5" key="1">
    <citation type="submission" date="2020-11" db="EMBL/GenBank/DDBJ databases">
        <authorList>
            <person name="Tran Van P."/>
        </authorList>
    </citation>
    <scope>NUCLEOTIDE SEQUENCE</scope>
</reference>
<accession>A0A7R9ABV8</accession>
<dbReference type="Gene3D" id="1.10.533.10">
    <property type="entry name" value="Death Domain, Fas"/>
    <property type="match status" value="1"/>
</dbReference>
<dbReference type="Pfam" id="PF00644">
    <property type="entry name" value="PARP"/>
    <property type="match status" value="1"/>
</dbReference>
<evidence type="ECO:0000313" key="6">
    <source>
        <dbReference type="Proteomes" id="UP000677054"/>
    </source>
</evidence>
<dbReference type="EMBL" id="LR902944">
    <property type="protein sequence ID" value="CAD7251289.1"/>
    <property type="molecule type" value="Genomic_DNA"/>
</dbReference>
<dbReference type="InterPro" id="IPR001315">
    <property type="entry name" value="CARD"/>
</dbReference>
<dbReference type="PROSITE" id="PS50209">
    <property type="entry name" value="CARD"/>
    <property type="match status" value="1"/>
</dbReference>
<evidence type="ECO:0000259" key="4">
    <source>
        <dbReference type="PROSITE" id="PS51059"/>
    </source>
</evidence>
<dbReference type="GO" id="GO:1990404">
    <property type="term" value="F:NAD+-protein mono-ADP-ribosyltransferase activity"/>
    <property type="evidence" value="ECO:0007669"/>
    <property type="project" value="TreeGrafter"/>
</dbReference>
<dbReference type="GO" id="GO:0005634">
    <property type="term" value="C:nucleus"/>
    <property type="evidence" value="ECO:0007669"/>
    <property type="project" value="TreeGrafter"/>
</dbReference>
<gene>
    <name evidence="5" type="ORF">DSTB1V02_LOCUS11056</name>
</gene>
<evidence type="ECO:0000313" key="5">
    <source>
        <dbReference type="EMBL" id="CAD7251289.1"/>
    </source>
</evidence>
<dbReference type="GO" id="GO:0003950">
    <property type="term" value="F:NAD+ poly-ADP-ribosyltransferase activity"/>
    <property type="evidence" value="ECO:0007669"/>
    <property type="project" value="UniProtKB-UniRule"/>
</dbReference>
<dbReference type="InterPro" id="IPR012317">
    <property type="entry name" value="Poly(ADP-ribose)pol_cat_dom"/>
</dbReference>
<dbReference type="CDD" id="cd01671">
    <property type="entry name" value="CARD"/>
    <property type="match status" value="1"/>
</dbReference>
<dbReference type="AlphaFoldDB" id="A0A7R9ABV8"/>
<sequence>MGDVFNVDGDELLRSLSANDVFTIHEERSIREENDLTKRFDKIFVTLFRKVPEVTYDAFLKSLRDIRREDVANFLEETARGENYESEDESPSREAISTQKSQKKRKGDAALGSGAPAAKKRTKKGCTSVDCTDAAQGASKRFTPSGPHGNHKGTELIPLSQNDKDFKKVEKMMQATIQNHGYGFQFENYKIVKIEKIENGVLWKKYDEKKKELSERNSGLFNEKELFHGSPNVVDIAHVGFDERHSVDGMFGRGIYFAEDSSKSNKYVFPRGWSCQKHNSKKIQRRCCYECERKMLLCKVILGKSKNMIKKLRKDEALAGYDSITGRAAKDGLNYEEYVVQRGEQAYPEYLITYTIVKPY</sequence>
<dbReference type="Proteomes" id="UP000677054">
    <property type="component" value="Unassembled WGS sequence"/>
</dbReference>
<evidence type="ECO:0000256" key="1">
    <source>
        <dbReference type="RuleBase" id="RU362114"/>
    </source>
</evidence>
<dbReference type="PROSITE" id="PS51059">
    <property type="entry name" value="PARP_CATALYTIC"/>
    <property type="match status" value="1"/>
</dbReference>
<dbReference type="OrthoDB" id="4772757at2759"/>
<dbReference type="InterPro" id="IPR011029">
    <property type="entry name" value="DEATH-like_dom_sf"/>
</dbReference>
<name>A0A7R9ABV8_9CRUS</name>
<protein>
    <recommendedName>
        <fullName evidence="1">Poly [ADP-ribose] polymerase</fullName>
        <shortName evidence="1">PARP</shortName>
        <ecNumber evidence="1">2.4.2.-</ecNumber>
    </recommendedName>
</protein>
<dbReference type="GO" id="GO:0042981">
    <property type="term" value="P:regulation of apoptotic process"/>
    <property type="evidence" value="ECO:0007669"/>
    <property type="project" value="InterPro"/>
</dbReference>
<dbReference type="EC" id="2.4.2.-" evidence="1"/>
<feature type="domain" description="PARP catalytic" evidence="4">
    <location>
        <begin position="143"/>
        <end position="360"/>
    </location>
</feature>
<keyword evidence="1" id="KW-0808">Transferase</keyword>
<evidence type="ECO:0000256" key="2">
    <source>
        <dbReference type="SAM" id="MobiDB-lite"/>
    </source>
</evidence>